<keyword evidence="1" id="KW-0732">Signal</keyword>
<accession>A0A7J8Y0H8</accession>
<organism evidence="2 3">
    <name type="scientific">Gossypium aridum</name>
    <name type="common">American cotton</name>
    <name type="synonym">Erioxylum aridum</name>
    <dbReference type="NCBI Taxonomy" id="34290"/>
    <lineage>
        <taxon>Eukaryota</taxon>
        <taxon>Viridiplantae</taxon>
        <taxon>Streptophyta</taxon>
        <taxon>Embryophyta</taxon>
        <taxon>Tracheophyta</taxon>
        <taxon>Spermatophyta</taxon>
        <taxon>Magnoliopsida</taxon>
        <taxon>eudicotyledons</taxon>
        <taxon>Gunneridae</taxon>
        <taxon>Pentapetalae</taxon>
        <taxon>rosids</taxon>
        <taxon>malvids</taxon>
        <taxon>Malvales</taxon>
        <taxon>Malvaceae</taxon>
        <taxon>Malvoideae</taxon>
        <taxon>Gossypium</taxon>
    </lineage>
</organism>
<comment type="caution">
    <text evidence="2">The sequence shown here is derived from an EMBL/GenBank/DDBJ whole genome shotgun (WGS) entry which is preliminary data.</text>
</comment>
<feature type="chain" id="PRO_5029685827" evidence="1">
    <location>
        <begin position="17"/>
        <end position="164"/>
    </location>
</feature>
<evidence type="ECO:0000313" key="2">
    <source>
        <dbReference type="EMBL" id="MBA0693087.1"/>
    </source>
</evidence>
<protein>
    <submittedName>
        <fullName evidence="2">Uncharacterized protein</fullName>
    </submittedName>
</protein>
<reference evidence="2 3" key="1">
    <citation type="journal article" date="2019" name="Genome Biol. Evol.">
        <title>Insights into the evolution of the New World diploid cottons (Gossypium, subgenus Houzingenia) based on genome sequencing.</title>
        <authorList>
            <person name="Grover C.E."/>
            <person name="Arick M.A. 2nd"/>
            <person name="Thrash A."/>
            <person name="Conover J.L."/>
            <person name="Sanders W.S."/>
            <person name="Peterson D.G."/>
            <person name="Frelichowski J.E."/>
            <person name="Scheffler J.A."/>
            <person name="Scheffler B.E."/>
            <person name="Wendel J.F."/>
        </authorList>
    </citation>
    <scope>NUCLEOTIDE SEQUENCE [LARGE SCALE GENOMIC DNA]</scope>
    <source>
        <strain evidence="2">185</strain>
        <tissue evidence="2">Leaf</tissue>
    </source>
</reference>
<evidence type="ECO:0000256" key="1">
    <source>
        <dbReference type="SAM" id="SignalP"/>
    </source>
</evidence>
<name>A0A7J8Y0H8_GOSAI</name>
<gene>
    <name evidence="2" type="ORF">Goari_010595</name>
</gene>
<dbReference type="Proteomes" id="UP000593577">
    <property type="component" value="Unassembled WGS sequence"/>
</dbReference>
<proteinExistence type="predicted"/>
<dbReference type="AlphaFoldDB" id="A0A7J8Y0H8"/>
<dbReference type="EMBL" id="JABFAA010000009">
    <property type="protein sequence ID" value="MBA0693087.1"/>
    <property type="molecule type" value="Genomic_DNA"/>
</dbReference>
<feature type="signal peptide" evidence="1">
    <location>
        <begin position="1"/>
        <end position="16"/>
    </location>
</feature>
<sequence>MLLSLLLLARFSQNNSLGSTTFTRNARRKDKIDVKDCAMEEELVALSIARREEDAWFLEGSPWTFNNHLLLFHRLKVHDLSEGLMFEMMAKQFGDFLGQFLECDAKSISKGYQSYMRIQGKVAECNETLVLECPGDGNPWAIRHLQYVLRETNLEVAFFMKTKL</sequence>
<keyword evidence="3" id="KW-1185">Reference proteome</keyword>
<evidence type="ECO:0000313" key="3">
    <source>
        <dbReference type="Proteomes" id="UP000593577"/>
    </source>
</evidence>